<dbReference type="Pfam" id="PF25656">
    <property type="entry name" value="DUF7945"/>
    <property type="match status" value="1"/>
</dbReference>
<dbReference type="AlphaFoldDB" id="A0A2N1E015"/>
<protein>
    <submittedName>
        <fullName evidence="1">Uncharacterized protein</fullName>
    </submittedName>
</protein>
<name>A0A2N1E015_PSEFL</name>
<reference evidence="1 2" key="1">
    <citation type="submission" date="2017-08" db="EMBL/GenBank/DDBJ databases">
        <authorList>
            <person name="de Groot N.N."/>
        </authorList>
    </citation>
    <scope>NUCLEOTIDE SEQUENCE [LARGE SCALE GENOMIC DNA]</scope>
    <source>
        <strain evidence="1 2">PfR 37</strain>
    </source>
</reference>
<comment type="caution">
    <text evidence="1">The sequence shown here is derived from an EMBL/GenBank/DDBJ whole genome shotgun (WGS) entry which is preliminary data.</text>
</comment>
<dbReference type="InterPro" id="IPR057705">
    <property type="entry name" value="DUF7945"/>
</dbReference>
<dbReference type="RefSeq" id="WP_083207984.1">
    <property type="nucleotide sequence ID" value="NZ_JACYMZ010000005.1"/>
</dbReference>
<sequence length="128" mass="14947">MEKLELSELKFPSMREELISYLSGLSDLDYQYQAWVERSSPSLDYDEFNYTVHFLYDDTSLAENASDWIGLVLRDEKEARSIENVVSALNVIFDKYGTELSDREYLEKNEWLWVVNASKDALSILLSK</sequence>
<organism evidence="1 2">
    <name type="scientific">Pseudomonas fluorescens</name>
    <dbReference type="NCBI Taxonomy" id="294"/>
    <lineage>
        <taxon>Bacteria</taxon>
        <taxon>Pseudomonadati</taxon>
        <taxon>Pseudomonadota</taxon>
        <taxon>Gammaproteobacteria</taxon>
        <taxon>Pseudomonadales</taxon>
        <taxon>Pseudomonadaceae</taxon>
        <taxon>Pseudomonas</taxon>
    </lineage>
</organism>
<dbReference type="NCBIfam" id="NF047838">
    <property type="entry name" value="SCO4402_fam"/>
    <property type="match status" value="1"/>
</dbReference>
<gene>
    <name evidence="1" type="ORF">CIB54_20570</name>
</gene>
<evidence type="ECO:0000313" key="2">
    <source>
        <dbReference type="Proteomes" id="UP000233564"/>
    </source>
</evidence>
<accession>A0A2N1E015</accession>
<evidence type="ECO:0000313" key="1">
    <source>
        <dbReference type="EMBL" id="PKH17714.1"/>
    </source>
</evidence>
<proteinExistence type="predicted"/>
<dbReference type="Proteomes" id="UP000233564">
    <property type="component" value="Unassembled WGS sequence"/>
</dbReference>
<dbReference type="EMBL" id="NVXX01000034">
    <property type="protein sequence ID" value="PKH17714.1"/>
    <property type="molecule type" value="Genomic_DNA"/>
</dbReference>